<feature type="disulfide bond" description="Interchain (with AhpC); in linked form" evidence="6">
    <location>
        <position position="160"/>
    </location>
</feature>
<evidence type="ECO:0000256" key="4">
    <source>
        <dbReference type="ARBA" id="ARBA00023157"/>
    </source>
</evidence>
<dbReference type="EC" id="1.11.1.28" evidence="6"/>
<dbReference type="NCBIfam" id="TIGR00778">
    <property type="entry name" value="ahpD_dom"/>
    <property type="match status" value="1"/>
</dbReference>
<evidence type="ECO:0000256" key="5">
    <source>
        <dbReference type="ARBA" id="ARBA00023284"/>
    </source>
</evidence>
<dbReference type="EMBL" id="FNGS01000012">
    <property type="protein sequence ID" value="SDN06505.1"/>
    <property type="molecule type" value="Genomic_DNA"/>
</dbReference>
<dbReference type="InterPro" id="IPR004674">
    <property type="entry name" value="AhpD"/>
</dbReference>
<evidence type="ECO:0000259" key="7">
    <source>
        <dbReference type="Pfam" id="PF02627"/>
    </source>
</evidence>
<evidence type="ECO:0000256" key="2">
    <source>
        <dbReference type="ARBA" id="ARBA00022862"/>
    </source>
</evidence>
<dbReference type="GO" id="GO:0051920">
    <property type="term" value="F:peroxiredoxin activity"/>
    <property type="evidence" value="ECO:0007669"/>
    <property type="project" value="InterPro"/>
</dbReference>
<dbReference type="Gene3D" id="1.20.1290.10">
    <property type="entry name" value="AhpD-like"/>
    <property type="match status" value="1"/>
</dbReference>
<feature type="domain" description="Carboxymuconolactone decarboxylase-like" evidence="7">
    <location>
        <begin position="47"/>
        <end position="106"/>
    </location>
</feature>
<feature type="active site" description="Proton donor" evidence="6">
    <location>
        <position position="157"/>
    </location>
</feature>
<keyword evidence="5 6" id="KW-0676">Redox-active center</keyword>
<dbReference type="STRING" id="563176.SAMN04488090_4900"/>
<dbReference type="InterPro" id="IPR029032">
    <property type="entry name" value="AhpD-like"/>
</dbReference>
<dbReference type="HAMAP" id="MF_01676">
    <property type="entry name" value="AhpD"/>
    <property type="match status" value="1"/>
</dbReference>
<evidence type="ECO:0000313" key="8">
    <source>
        <dbReference type="EMBL" id="SDN06505.1"/>
    </source>
</evidence>
<organism evidence="8 9">
    <name type="scientific">Siphonobacter aquaeclarae</name>
    <dbReference type="NCBI Taxonomy" id="563176"/>
    <lineage>
        <taxon>Bacteria</taxon>
        <taxon>Pseudomonadati</taxon>
        <taxon>Bacteroidota</taxon>
        <taxon>Cytophagia</taxon>
        <taxon>Cytophagales</taxon>
        <taxon>Cytophagaceae</taxon>
        <taxon>Siphonobacter</taxon>
    </lineage>
</organism>
<dbReference type="RefSeq" id="WP_093208972.1">
    <property type="nucleotide sequence ID" value="NZ_FNGS01000012.1"/>
</dbReference>
<evidence type="ECO:0000313" key="9">
    <source>
        <dbReference type="Proteomes" id="UP000198901"/>
    </source>
</evidence>
<dbReference type="GO" id="GO:0006979">
    <property type="term" value="P:response to oxidative stress"/>
    <property type="evidence" value="ECO:0007669"/>
    <property type="project" value="InterPro"/>
</dbReference>
<name>A0A1G9YDB5_9BACT</name>
<evidence type="ECO:0000256" key="6">
    <source>
        <dbReference type="HAMAP-Rule" id="MF_01676"/>
    </source>
</evidence>
<dbReference type="SUPFAM" id="SSF69118">
    <property type="entry name" value="AhpD-like"/>
    <property type="match status" value="1"/>
</dbReference>
<keyword evidence="2 6" id="KW-0049">Antioxidant</keyword>
<keyword evidence="9" id="KW-1185">Reference proteome</keyword>
<dbReference type="Pfam" id="PF02627">
    <property type="entry name" value="CMD"/>
    <property type="match status" value="2"/>
</dbReference>
<keyword evidence="3 6" id="KW-0560">Oxidoreductase</keyword>
<keyword evidence="1 6" id="KW-0575">Peroxidase</keyword>
<protein>
    <recommendedName>
        <fullName evidence="6">Alkyl hydroperoxide reductase AhpD</fullName>
        <ecNumber evidence="6">1.11.1.28</ecNumber>
    </recommendedName>
    <alternativeName>
        <fullName evidence="6">Alkylhydroperoxidase AhpD</fullName>
    </alternativeName>
</protein>
<dbReference type="OrthoDB" id="9801997at2"/>
<dbReference type="PANTHER" id="PTHR33930:SF7">
    <property type="entry name" value="ALKYL HYDROPEROXIDE REDUCTASE AHPD"/>
    <property type="match status" value="1"/>
</dbReference>
<dbReference type="GO" id="GO:0015036">
    <property type="term" value="F:disulfide oxidoreductase activity"/>
    <property type="evidence" value="ECO:0007669"/>
    <property type="project" value="TreeGrafter"/>
</dbReference>
<gene>
    <name evidence="6" type="primary">ahpD</name>
    <name evidence="8" type="ORF">SAMN04488090_4900</name>
</gene>
<dbReference type="InterPro" id="IPR004675">
    <property type="entry name" value="AhpD_core"/>
</dbReference>
<dbReference type="PANTHER" id="PTHR33930">
    <property type="entry name" value="ALKYL HYDROPEROXIDE REDUCTASE AHPD"/>
    <property type="match status" value="1"/>
</dbReference>
<dbReference type="GO" id="GO:0045454">
    <property type="term" value="P:cell redox homeostasis"/>
    <property type="evidence" value="ECO:0007669"/>
    <property type="project" value="TreeGrafter"/>
</dbReference>
<dbReference type="AlphaFoldDB" id="A0A1G9YDB5"/>
<evidence type="ECO:0000256" key="1">
    <source>
        <dbReference type="ARBA" id="ARBA00022559"/>
    </source>
</evidence>
<evidence type="ECO:0000256" key="3">
    <source>
        <dbReference type="ARBA" id="ARBA00023002"/>
    </source>
</evidence>
<proteinExistence type="inferred from homology"/>
<reference evidence="8 9" key="1">
    <citation type="submission" date="2016-10" db="EMBL/GenBank/DDBJ databases">
        <authorList>
            <person name="de Groot N.N."/>
        </authorList>
    </citation>
    <scope>NUCLEOTIDE SEQUENCE [LARGE SCALE GENOMIC DNA]</scope>
    <source>
        <strain evidence="8 9">DSM 21668</strain>
    </source>
</reference>
<feature type="disulfide bond" evidence="6">
    <location>
        <begin position="157"/>
        <end position="160"/>
    </location>
</feature>
<comment type="catalytic activity">
    <reaction evidence="6">
        <text>N(6)-[(R)-dihydrolipoyl]-L-lysyl-[lipoyl-carrier protein] + a hydroperoxide = N(6)-[(R)-lipoyl]-L-lysyl-[lipoyl-carrier protein] + an alcohol + H2O</text>
        <dbReference type="Rhea" id="RHEA:62636"/>
        <dbReference type="Rhea" id="RHEA-COMP:10502"/>
        <dbReference type="Rhea" id="RHEA-COMP:16355"/>
        <dbReference type="ChEBI" id="CHEBI:15377"/>
        <dbReference type="ChEBI" id="CHEBI:30879"/>
        <dbReference type="ChEBI" id="CHEBI:35924"/>
        <dbReference type="ChEBI" id="CHEBI:83099"/>
        <dbReference type="ChEBI" id="CHEBI:83100"/>
        <dbReference type="EC" id="1.11.1.28"/>
    </reaction>
</comment>
<comment type="similarity">
    <text evidence="6">Belongs to the AhpD family.</text>
</comment>
<feature type="domain" description="Carboxymuconolactone decarboxylase-like" evidence="7">
    <location>
        <begin position="133"/>
        <end position="188"/>
    </location>
</feature>
<dbReference type="GO" id="GO:0032843">
    <property type="term" value="F:hydroperoxide reductase activity"/>
    <property type="evidence" value="ECO:0007669"/>
    <property type="project" value="InterPro"/>
</dbReference>
<dbReference type="InterPro" id="IPR003779">
    <property type="entry name" value="CMD-like"/>
</dbReference>
<accession>A0A1G9YDB5</accession>
<feature type="active site" description="Cysteine sulfenic acid (-SOH) intermediate" evidence="6">
    <location>
        <position position="160"/>
    </location>
</feature>
<dbReference type="Proteomes" id="UP000198901">
    <property type="component" value="Unassembled WGS sequence"/>
</dbReference>
<sequence length="195" mass="21577">MFGIASETKKNLLSEIHLPESFESLWLDRLNSTDHRYLKDLRINVQNVLKSQNLTKKEALLLALGVAINEKAAPAVTAGIEAAAKEQGAEEKEIQEVAACVSLMNANNVFYRFRHFMDSETYNTMPAGIKMSIMVNPVLGKEFFELLSLAISAVNGCEMCVTSHEASVRQHGASQARVFDAIRLAAIFKSFLTLI</sequence>
<keyword evidence="4 6" id="KW-1015">Disulfide bond</keyword>
<comment type="function">
    <text evidence="6">Antioxidant protein with alkyl hydroperoxidase activity. Required for the reduction of the AhpC active site cysteine residues and for the regeneration of the AhpC enzyme activity.</text>
</comment>